<protein>
    <submittedName>
        <fullName evidence="1">Pex8p</fullName>
    </submittedName>
</protein>
<comment type="caution">
    <text evidence="1">The sequence shown here is derived from an EMBL/GenBank/DDBJ whole genome shotgun (WGS) entry which is preliminary data.</text>
</comment>
<proteinExistence type="predicted"/>
<dbReference type="EMBL" id="AGVY01000224">
    <property type="protein sequence ID" value="EHN02324.1"/>
    <property type="molecule type" value="Genomic_DNA"/>
</dbReference>
<organism evidence="1 2">
    <name type="scientific">Saccharomyces cerevisiae x Saccharomyces kudriavzevii (strain VIN7)</name>
    <name type="common">Yeast</name>
    <dbReference type="NCBI Taxonomy" id="1095631"/>
    <lineage>
        <taxon>Eukaryota</taxon>
        <taxon>Fungi</taxon>
        <taxon>Dikarya</taxon>
        <taxon>Ascomycota</taxon>
        <taxon>Saccharomycotina</taxon>
        <taxon>Saccharomycetes</taxon>
        <taxon>Saccharomycetales</taxon>
        <taxon>Saccharomycetaceae</taxon>
        <taxon>Saccharomyces</taxon>
    </lineage>
</organism>
<dbReference type="PANTHER" id="PTHR39214:SF1">
    <property type="entry name" value="MICROBODY (PEROXISOME) BIOGENESIS PROTEIN PEROXIN 8 (EUROFUNG)"/>
    <property type="match status" value="1"/>
</dbReference>
<dbReference type="PhylomeDB" id="H0GV30"/>
<dbReference type="PANTHER" id="PTHR39214">
    <property type="entry name" value="MICROBODY (PEROXISOME) BIOGENESIS PROTEIN PEROXIN 8 (EUROFUNG)"/>
    <property type="match status" value="1"/>
</dbReference>
<reference evidence="1 2" key="1">
    <citation type="journal article" date="2012" name="FEMS Yeast Res.">
        <title>The genome sequence of the wine yeast VIN7 reveals an allotriploid hybrid genome with Saccharomyces cerevisiae and Saccharomyces kudriavzevii origins.</title>
        <authorList>
            <person name="Borneman A.R."/>
            <person name="Desany B.A."/>
            <person name="Riches D."/>
            <person name="Affourtit J.P."/>
            <person name="Forgan A.H."/>
            <person name="Pretorius I.S."/>
            <person name="Egholm M."/>
            <person name="Chambers P.J."/>
        </authorList>
    </citation>
    <scope>NUCLEOTIDE SEQUENCE [LARGE SCALE GENOMIC DNA]</scope>
    <source>
        <strain evidence="1 2">VIN7</strain>
    </source>
</reference>
<evidence type="ECO:0000313" key="2">
    <source>
        <dbReference type="Proteomes" id="UP000009009"/>
    </source>
</evidence>
<accession>H0GV30</accession>
<dbReference type="OrthoDB" id="2357318at2759"/>
<keyword evidence="2" id="KW-1185">Reference proteome</keyword>
<evidence type="ECO:0000313" key="1">
    <source>
        <dbReference type="EMBL" id="EHN02324.1"/>
    </source>
</evidence>
<dbReference type="AlphaFoldDB" id="H0GV30"/>
<gene>
    <name evidence="1" type="ORF">VIN7_7229</name>
</gene>
<dbReference type="Proteomes" id="UP000009009">
    <property type="component" value="Unassembled WGS sequence"/>
</dbReference>
<dbReference type="InterPro" id="IPR055334">
    <property type="entry name" value="PEX8-like"/>
</dbReference>
<dbReference type="HOGENOM" id="CLU_031057_0_0_1"/>
<name>H0GV30_SACCK</name>
<sequence length="604" mass="70085">MCKKKAFANGRRSSMFDHDVEYLITALSSTARIPYDQRLLDEISANLVYYVPRIKSPETLYRLVEALFQSQLIIKLPPLHLLHVIKDVFLWKLEVSEPTLSISNFYQVWNAVLESHRAAWNLSQLMVLGGILITYPRFKSLNDAYFIDESRDKTALYYNNWRLNLFLPIWAEFWNDPAINANPLIKNYLLVSMVLLFSHPSTDFPFHAVNISWDLVTGRLLDLLAEYTHDIGQPTEASTVSSVLSTNLNHLANCLNALFTKSNEPTLMNSLYKLEKICQYLSDAVRPFEQQKQLDRKFQDLFILIILALKEISAMNMKISPDHKDNFYFMICLSLFHIHVLTEKFGTVGFPSYDYVYDSLITYFIVLDDLSKIIPILNHMKEAYISEDPSKLLFYINFLNKIISYYSWHIRMPFVTQFIEPLLHFNGFLKGGLSSPLEIELRESIHTLAITSLSIDPSHSSQVAQWQVSRIASYLKMSMDQFIAGELSADQIQIIFSSLSMQFLSLRNYNRHLLRDSLHETYIKILNTKSPEKKNVLIECLIVQISLVEDPHHLIDWLNVCLQLINIHNKRLLQRLWDMVSGLESPLAIDWWYTTVIPAHSSKL</sequence>